<evidence type="ECO:0000256" key="2">
    <source>
        <dbReference type="ARBA" id="ARBA00022475"/>
    </source>
</evidence>
<dbReference type="RefSeq" id="WP_154470776.1">
    <property type="nucleotide sequence ID" value="NZ_DBEWUL010000156.1"/>
</dbReference>
<dbReference type="PANTHER" id="PTHR32196">
    <property type="entry name" value="ABC TRANSPORTER PERMEASE PROTEIN YPHD-RELATED-RELATED"/>
    <property type="match status" value="1"/>
</dbReference>
<name>A0A7X2TBD9_9CLOT</name>
<keyword evidence="2" id="KW-1003">Cell membrane</keyword>
<comment type="subcellular location">
    <subcellularLocation>
        <location evidence="1">Cell membrane</location>
        <topology evidence="1">Multi-pass membrane protein</topology>
    </subcellularLocation>
</comment>
<feature type="transmembrane region" description="Helical" evidence="6">
    <location>
        <begin position="47"/>
        <end position="76"/>
    </location>
</feature>
<evidence type="ECO:0000313" key="8">
    <source>
        <dbReference type="Proteomes" id="UP000429958"/>
    </source>
</evidence>
<protein>
    <submittedName>
        <fullName evidence="7">ABC transporter permease</fullName>
    </submittedName>
</protein>
<evidence type="ECO:0000256" key="3">
    <source>
        <dbReference type="ARBA" id="ARBA00022692"/>
    </source>
</evidence>
<dbReference type="InterPro" id="IPR001851">
    <property type="entry name" value="ABC_transp_permease"/>
</dbReference>
<dbReference type="Proteomes" id="UP000429958">
    <property type="component" value="Unassembled WGS sequence"/>
</dbReference>
<feature type="transmembrane region" description="Helical" evidence="6">
    <location>
        <begin position="14"/>
        <end position="35"/>
    </location>
</feature>
<dbReference type="GO" id="GO:0005886">
    <property type="term" value="C:plasma membrane"/>
    <property type="evidence" value="ECO:0007669"/>
    <property type="project" value="UniProtKB-SubCell"/>
</dbReference>
<dbReference type="GO" id="GO:0022857">
    <property type="term" value="F:transmembrane transporter activity"/>
    <property type="evidence" value="ECO:0007669"/>
    <property type="project" value="InterPro"/>
</dbReference>
<keyword evidence="4 6" id="KW-1133">Transmembrane helix</keyword>
<evidence type="ECO:0000256" key="6">
    <source>
        <dbReference type="SAM" id="Phobius"/>
    </source>
</evidence>
<dbReference type="PANTHER" id="PTHR32196:SF72">
    <property type="entry name" value="RIBOSE IMPORT PERMEASE PROTEIN RBSC"/>
    <property type="match status" value="1"/>
</dbReference>
<reference evidence="7 8" key="1">
    <citation type="submission" date="2019-08" db="EMBL/GenBank/DDBJ databases">
        <title>In-depth cultivation of the pig gut microbiome towards novel bacterial diversity and tailored functional studies.</title>
        <authorList>
            <person name="Wylensek D."/>
            <person name="Hitch T.C.A."/>
            <person name="Clavel T."/>
        </authorList>
    </citation>
    <scope>NUCLEOTIDE SEQUENCE [LARGE SCALE GENOMIC DNA]</scope>
    <source>
        <strain evidence="7 8">WCA-389-WT-23D1</strain>
    </source>
</reference>
<keyword evidence="3 6" id="KW-0812">Transmembrane</keyword>
<keyword evidence="5 6" id="KW-0472">Membrane</keyword>
<evidence type="ECO:0000256" key="4">
    <source>
        <dbReference type="ARBA" id="ARBA00022989"/>
    </source>
</evidence>
<feature type="transmembrane region" description="Helical" evidence="6">
    <location>
        <begin position="158"/>
        <end position="180"/>
    </location>
</feature>
<dbReference type="EMBL" id="VUMD01000001">
    <property type="protein sequence ID" value="MSS35380.1"/>
    <property type="molecule type" value="Genomic_DNA"/>
</dbReference>
<dbReference type="AlphaFoldDB" id="A0A7X2TBD9"/>
<accession>A0A7X2TBD9</accession>
<proteinExistence type="predicted"/>
<feature type="transmembrane region" description="Helical" evidence="6">
    <location>
        <begin position="290"/>
        <end position="308"/>
    </location>
</feature>
<feature type="transmembrane region" description="Helical" evidence="6">
    <location>
        <begin position="211"/>
        <end position="232"/>
    </location>
</feature>
<sequence>MEKKQDLTKLLRQFGLLFVILAIVIIMSIVSPVFLKPQNIINIIRQVSINGIIAVGMTCVILTGGIDLSVGSVVAITSVICGSFLAMGINWFVACISGVAISILFGLFNGYMISYVRFQPFIATLASMAIGRGIALAYSNGKPYPIKDPSFIAIGQGYFLGIPIPIILLVIVVAVGLITLKMTTFGRYIFAIGGNENAAKLSGVRTRRVKLTVYVISAICASIVGLILSARISSGQPTAGESYEMDAIAATAIGGTSMNGGLGSLVGTIEGFILLGLMTNSMNLLNINSFYQQIAKGLLIVVAVFLDMKSKGSEN</sequence>
<dbReference type="CDD" id="cd06579">
    <property type="entry name" value="TM_PBP1_transp_AraH_like"/>
    <property type="match status" value="1"/>
</dbReference>
<comment type="caution">
    <text evidence="7">The sequence shown here is derived from an EMBL/GenBank/DDBJ whole genome shotgun (WGS) entry which is preliminary data.</text>
</comment>
<dbReference type="Pfam" id="PF02653">
    <property type="entry name" value="BPD_transp_2"/>
    <property type="match status" value="1"/>
</dbReference>
<evidence type="ECO:0000256" key="5">
    <source>
        <dbReference type="ARBA" id="ARBA00023136"/>
    </source>
</evidence>
<organism evidence="7 8">
    <name type="scientific">Clostridium porci</name>
    <dbReference type="NCBI Taxonomy" id="2605778"/>
    <lineage>
        <taxon>Bacteria</taxon>
        <taxon>Bacillati</taxon>
        <taxon>Bacillota</taxon>
        <taxon>Clostridia</taxon>
        <taxon>Eubacteriales</taxon>
        <taxon>Clostridiaceae</taxon>
        <taxon>Clostridium</taxon>
    </lineage>
</organism>
<keyword evidence="8" id="KW-1185">Reference proteome</keyword>
<gene>
    <name evidence="7" type="ORF">FYJ39_01960</name>
</gene>
<feature type="transmembrane region" description="Helical" evidence="6">
    <location>
        <begin position="88"/>
        <end position="108"/>
    </location>
</feature>
<feature type="transmembrane region" description="Helical" evidence="6">
    <location>
        <begin position="120"/>
        <end position="138"/>
    </location>
</feature>
<evidence type="ECO:0000256" key="1">
    <source>
        <dbReference type="ARBA" id="ARBA00004651"/>
    </source>
</evidence>
<evidence type="ECO:0000313" key="7">
    <source>
        <dbReference type="EMBL" id="MSS35380.1"/>
    </source>
</evidence>